<evidence type="ECO:0000313" key="1">
    <source>
        <dbReference type="EMBL" id="CAG2185870.1"/>
    </source>
</evidence>
<sequence length="231" mass="26511">MILGSTDRNGLHEEQWSHWDRNFVAMTTITDNERKDIDRQIQQNDDRFTVVKEVINIEMFSSFPKLLRIMSYVLRFMANCRTLTQNRKYQHLEGISHYEACKQYPDTMKQLNNLEKEIPGGTTTTYKFQMEKTKSNKDALKFRAEKFSSEKKTTTDCCQSSTLEQKSGESSGIKGDGNIADIFATKDITLSSLDETLNTVLLYTVCPLFQSVNSVSECQIQILEIAAMNPE</sequence>
<evidence type="ECO:0000313" key="2">
    <source>
        <dbReference type="Proteomes" id="UP000683360"/>
    </source>
</evidence>
<dbReference type="EMBL" id="CAJPWZ010000101">
    <property type="protein sequence ID" value="CAG2185870.1"/>
    <property type="molecule type" value="Genomic_DNA"/>
</dbReference>
<dbReference type="AlphaFoldDB" id="A0A8S3PR99"/>
<organism evidence="1 2">
    <name type="scientific">Mytilus edulis</name>
    <name type="common">Blue mussel</name>
    <dbReference type="NCBI Taxonomy" id="6550"/>
    <lineage>
        <taxon>Eukaryota</taxon>
        <taxon>Metazoa</taxon>
        <taxon>Spiralia</taxon>
        <taxon>Lophotrochozoa</taxon>
        <taxon>Mollusca</taxon>
        <taxon>Bivalvia</taxon>
        <taxon>Autobranchia</taxon>
        <taxon>Pteriomorphia</taxon>
        <taxon>Mytilida</taxon>
        <taxon>Mytiloidea</taxon>
        <taxon>Mytilidae</taxon>
        <taxon>Mytilinae</taxon>
        <taxon>Mytilus</taxon>
    </lineage>
</organism>
<keyword evidence="2" id="KW-1185">Reference proteome</keyword>
<reference evidence="1" key="1">
    <citation type="submission" date="2021-03" db="EMBL/GenBank/DDBJ databases">
        <authorList>
            <person name="Bekaert M."/>
        </authorList>
    </citation>
    <scope>NUCLEOTIDE SEQUENCE</scope>
</reference>
<dbReference type="Proteomes" id="UP000683360">
    <property type="component" value="Unassembled WGS sequence"/>
</dbReference>
<name>A0A8S3PR99_MYTED</name>
<proteinExistence type="predicted"/>
<protein>
    <submittedName>
        <fullName evidence="1">Uncharacterized protein</fullName>
    </submittedName>
</protein>
<comment type="caution">
    <text evidence="1">The sequence shown here is derived from an EMBL/GenBank/DDBJ whole genome shotgun (WGS) entry which is preliminary data.</text>
</comment>
<dbReference type="OrthoDB" id="8050632at2759"/>
<accession>A0A8S3PR99</accession>
<gene>
    <name evidence="1" type="ORF">MEDL_1436</name>
</gene>